<feature type="region of interest" description="Disordered" evidence="5">
    <location>
        <begin position="126"/>
        <end position="149"/>
    </location>
</feature>
<dbReference type="GO" id="GO:0005524">
    <property type="term" value="F:ATP binding"/>
    <property type="evidence" value="ECO:0007669"/>
    <property type="project" value="InterPro"/>
</dbReference>
<evidence type="ECO:0000313" key="8">
    <source>
        <dbReference type="Proteomes" id="UP000198607"/>
    </source>
</evidence>
<evidence type="ECO:0000256" key="2">
    <source>
        <dbReference type="ARBA" id="ARBA00022692"/>
    </source>
</evidence>
<feature type="compositionally biased region" description="Basic residues" evidence="5">
    <location>
        <begin position="126"/>
        <end position="135"/>
    </location>
</feature>
<dbReference type="RefSeq" id="WP_091938703.1">
    <property type="nucleotide sequence ID" value="NZ_FNCY01000014.1"/>
</dbReference>
<dbReference type="InterPro" id="IPR011527">
    <property type="entry name" value="ABC1_TM_dom"/>
</dbReference>
<keyword evidence="8" id="KW-1185">Reference proteome</keyword>
<dbReference type="GO" id="GO:0140359">
    <property type="term" value="F:ABC-type transporter activity"/>
    <property type="evidence" value="ECO:0007669"/>
    <property type="project" value="InterPro"/>
</dbReference>
<dbReference type="PROSITE" id="PS50929">
    <property type="entry name" value="ABC_TM1F"/>
    <property type="match status" value="1"/>
</dbReference>
<dbReference type="InterPro" id="IPR036640">
    <property type="entry name" value="ABC1_TM_sf"/>
</dbReference>
<sequence>MSNVFALVMPFFAMNVYDRVVPNNATDTLWALGVALAVVMDFTIRVMRGHFIDLADARIDLELSAILMGRILGLRMEKRHIGRRLCCESSLVRLRSGFHRIFFCRHLRHRRLRRRPRSRCRPNYRCQGRRPRHQRQCGDWNHNTKPRHPPIATISVDTVTSDTGLRNDIRLGFRINFNHRDQFNTGRRTQPDLLNTQNE</sequence>
<evidence type="ECO:0000259" key="6">
    <source>
        <dbReference type="PROSITE" id="PS50929"/>
    </source>
</evidence>
<feature type="domain" description="ABC transmembrane type-1" evidence="6">
    <location>
        <begin position="1"/>
        <end position="83"/>
    </location>
</feature>
<evidence type="ECO:0000256" key="4">
    <source>
        <dbReference type="ARBA" id="ARBA00023136"/>
    </source>
</evidence>
<dbReference type="Proteomes" id="UP000198607">
    <property type="component" value="Unassembled WGS sequence"/>
</dbReference>
<evidence type="ECO:0000256" key="1">
    <source>
        <dbReference type="ARBA" id="ARBA00004651"/>
    </source>
</evidence>
<keyword evidence="4" id="KW-0472">Membrane</keyword>
<keyword evidence="2" id="KW-0812">Transmembrane</keyword>
<comment type="subcellular location">
    <subcellularLocation>
        <location evidence="1">Cell membrane</location>
        <topology evidence="1">Multi-pass membrane protein</topology>
    </subcellularLocation>
</comment>
<keyword evidence="3" id="KW-1133">Transmembrane helix</keyword>
<dbReference type="AlphaFoldDB" id="A0A1G8IEY7"/>
<name>A0A1G8IEY7_9RHOO</name>
<dbReference type="EMBL" id="FNCY01000014">
    <property type="protein sequence ID" value="SDI17589.1"/>
    <property type="molecule type" value="Genomic_DNA"/>
</dbReference>
<organism evidence="7 8">
    <name type="scientific">Propionivibrio dicarboxylicus</name>
    <dbReference type="NCBI Taxonomy" id="83767"/>
    <lineage>
        <taxon>Bacteria</taxon>
        <taxon>Pseudomonadati</taxon>
        <taxon>Pseudomonadota</taxon>
        <taxon>Betaproteobacteria</taxon>
        <taxon>Rhodocyclales</taxon>
        <taxon>Rhodocyclaceae</taxon>
        <taxon>Propionivibrio</taxon>
    </lineage>
</organism>
<evidence type="ECO:0000313" key="7">
    <source>
        <dbReference type="EMBL" id="SDI17589.1"/>
    </source>
</evidence>
<protein>
    <recommendedName>
        <fullName evidence="6">ABC transmembrane type-1 domain-containing protein</fullName>
    </recommendedName>
</protein>
<dbReference type="GO" id="GO:0005886">
    <property type="term" value="C:plasma membrane"/>
    <property type="evidence" value="ECO:0007669"/>
    <property type="project" value="UniProtKB-SubCell"/>
</dbReference>
<dbReference type="SUPFAM" id="SSF90123">
    <property type="entry name" value="ABC transporter transmembrane region"/>
    <property type="match status" value="1"/>
</dbReference>
<proteinExistence type="predicted"/>
<accession>A0A1G8IEY7</accession>
<evidence type="ECO:0000256" key="5">
    <source>
        <dbReference type="SAM" id="MobiDB-lite"/>
    </source>
</evidence>
<evidence type="ECO:0000256" key="3">
    <source>
        <dbReference type="ARBA" id="ARBA00022989"/>
    </source>
</evidence>
<dbReference type="OrthoDB" id="8554730at2"/>
<gene>
    <name evidence="7" type="ORF">SAMN05660652_02976</name>
</gene>
<reference evidence="7 8" key="1">
    <citation type="submission" date="2016-10" db="EMBL/GenBank/DDBJ databases">
        <authorList>
            <person name="de Groot N.N."/>
        </authorList>
    </citation>
    <scope>NUCLEOTIDE SEQUENCE [LARGE SCALE GENOMIC DNA]</scope>
    <source>
        <strain evidence="7 8">DSM 5885</strain>
    </source>
</reference>
<dbReference type="STRING" id="83767.SAMN05660652_02976"/>